<evidence type="ECO:0000313" key="1">
    <source>
        <dbReference type="EMBL" id="OBS76138.1"/>
    </source>
</evidence>
<reference evidence="1 2" key="1">
    <citation type="submission" date="2016-06" db="EMBL/GenBank/DDBJ databases">
        <title>The Draft Genome Sequence and Annotation of the Desert Woodrat Neotoma lepida.</title>
        <authorList>
            <person name="Campbell M."/>
            <person name="Oakeson K.F."/>
            <person name="Yandell M."/>
            <person name="Halpert J.R."/>
            <person name="Dearing D."/>
        </authorList>
    </citation>
    <scope>NUCLEOTIDE SEQUENCE [LARGE SCALE GENOMIC DNA]</scope>
    <source>
        <strain evidence="1">417</strain>
        <tissue evidence="1">Liver</tissue>
    </source>
</reference>
<dbReference type="AlphaFoldDB" id="A0A1A6HC39"/>
<dbReference type="Proteomes" id="UP000092124">
    <property type="component" value="Unassembled WGS sequence"/>
</dbReference>
<protein>
    <submittedName>
        <fullName evidence="1">Uncharacterized protein</fullName>
    </submittedName>
</protein>
<evidence type="ECO:0000313" key="2">
    <source>
        <dbReference type="Proteomes" id="UP000092124"/>
    </source>
</evidence>
<gene>
    <name evidence="1" type="ORF">A6R68_17412</name>
</gene>
<name>A0A1A6HC39_NEOLE</name>
<comment type="caution">
    <text evidence="1">The sequence shown here is derived from an EMBL/GenBank/DDBJ whole genome shotgun (WGS) entry which is preliminary data.</text>
</comment>
<proteinExistence type="predicted"/>
<accession>A0A1A6HC39</accession>
<organism evidence="1 2">
    <name type="scientific">Neotoma lepida</name>
    <name type="common">Desert woodrat</name>
    <dbReference type="NCBI Taxonomy" id="56216"/>
    <lineage>
        <taxon>Eukaryota</taxon>
        <taxon>Metazoa</taxon>
        <taxon>Chordata</taxon>
        <taxon>Craniata</taxon>
        <taxon>Vertebrata</taxon>
        <taxon>Euteleostomi</taxon>
        <taxon>Mammalia</taxon>
        <taxon>Eutheria</taxon>
        <taxon>Euarchontoglires</taxon>
        <taxon>Glires</taxon>
        <taxon>Rodentia</taxon>
        <taxon>Myomorpha</taxon>
        <taxon>Muroidea</taxon>
        <taxon>Cricetidae</taxon>
        <taxon>Neotominae</taxon>
        <taxon>Neotoma</taxon>
    </lineage>
</organism>
<sequence length="69" mass="7949">MESMNVEIKVMSCVAKVAKITLSFVSRVFAFQSNTSAMVKWTALQEKMRVAVKDLHVQIKEEKLKKQKF</sequence>
<dbReference type="EMBL" id="LZPO01034991">
    <property type="protein sequence ID" value="OBS76138.1"/>
    <property type="molecule type" value="Genomic_DNA"/>
</dbReference>
<keyword evidence="2" id="KW-1185">Reference proteome</keyword>